<feature type="repeat" description="WD" evidence="7">
    <location>
        <begin position="1161"/>
        <end position="1197"/>
    </location>
</feature>
<dbReference type="InterPro" id="IPR027359">
    <property type="entry name" value="Volt_channel_dom_sf"/>
</dbReference>
<feature type="transmembrane region" description="Helical" evidence="8">
    <location>
        <begin position="6"/>
        <end position="26"/>
    </location>
</feature>
<feature type="transmembrane region" description="Helical" evidence="8">
    <location>
        <begin position="1007"/>
        <end position="1031"/>
    </location>
</feature>
<accession>L1JLZ7</accession>
<dbReference type="SUPFAM" id="SSF49562">
    <property type="entry name" value="C2 domain (Calcium/lipid-binding domain, CaLB)"/>
    <property type="match status" value="2"/>
</dbReference>
<evidence type="ECO:0000256" key="1">
    <source>
        <dbReference type="ARBA" id="ARBA00004141"/>
    </source>
</evidence>
<dbReference type="GO" id="GO:0016020">
    <property type="term" value="C:membrane"/>
    <property type="evidence" value="ECO:0007669"/>
    <property type="project" value="UniProtKB-SubCell"/>
</dbReference>
<dbReference type="PANTHER" id="PTHR19848">
    <property type="entry name" value="WD40 REPEAT PROTEIN"/>
    <property type="match status" value="1"/>
</dbReference>
<evidence type="ECO:0000313" key="12">
    <source>
        <dbReference type="Proteomes" id="UP000011087"/>
    </source>
</evidence>
<proteinExistence type="predicted"/>
<keyword evidence="6 8" id="KW-0472">Membrane</keyword>
<evidence type="ECO:0000256" key="8">
    <source>
        <dbReference type="SAM" id="Phobius"/>
    </source>
</evidence>
<dbReference type="Proteomes" id="UP000011087">
    <property type="component" value="Unassembled WGS sequence"/>
</dbReference>
<evidence type="ECO:0000256" key="3">
    <source>
        <dbReference type="ARBA" id="ARBA00022692"/>
    </source>
</evidence>
<gene>
    <name evidence="10" type="ORF">GUITHDRAFT_135791</name>
</gene>
<feature type="transmembrane region" description="Helical" evidence="8">
    <location>
        <begin position="1043"/>
        <end position="1062"/>
    </location>
</feature>
<dbReference type="PaxDb" id="55529-EKX49601"/>
<dbReference type="SMART" id="SM00320">
    <property type="entry name" value="WD40"/>
    <property type="match status" value="5"/>
</dbReference>
<dbReference type="PANTHER" id="PTHR19848:SF8">
    <property type="entry name" value="F-BOX AND WD REPEAT DOMAIN CONTAINING 7"/>
    <property type="match status" value="1"/>
</dbReference>
<feature type="transmembrane region" description="Helical" evidence="8">
    <location>
        <begin position="184"/>
        <end position="206"/>
    </location>
</feature>
<dbReference type="HOGENOM" id="CLU_271213_0_0_1"/>
<evidence type="ECO:0000256" key="6">
    <source>
        <dbReference type="ARBA" id="ARBA00023136"/>
    </source>
</evidence>
<keyword evidence="3 8" id="KW-0812">Transmembrane</keyword>
<feature type="repeat" description="WD" evidence="7">
    <location>
        <begin position="632"/>
        <end position="679"/>
    </location>
</feature>
<feature type="transmembrane region" description="Helical" evidence="8">
    <location>
        <begin position="973"/>
        <end position="995"/>
    </location>
</feature>
<dbReference type="Pfam" id="PF00400">
    <property type="entry name" value="WD40"/>
    <property type="match status" value="4"/>
</dbReference>
<dbReference type="InterPro" id="IPR036322">
    <property type="entry name" value="WD40_repeat_dom_sf"/>
</dbReference>
<reference evidence="10 12" key="1">
    <citation type="journal article" date="2012" name="Nature">
        <title>Algal genomes reveal evolutionary mosaicism and the fate of nucleomorphs.</title>
        <authorList>
            <consortium name="DOE Joint Genome Institute"/>
            <person name="Curtis B.A."/>
            <person name="Tanifuji G."/>
            <person name="Burki F."/>
            <person name="Gruber A."/>
            <person name="Irimia M."/>
            <person name="Maruyama S."/>
            <person name="Arias M.C."/>
            <person name="Ball S.G."/>
            <person name="Gile G.H."/>
            <person name="Hirakawa Y."/>
            <person name="Hopkins J.F."/>
            <person name="Kuo A."/>
            <person name="Rensing S.A."/>
            <person name="Schmutz J."/>
            <person name="Symeonidi A."/>
            <person name="Elias M."/>
            <person name="Eveleigh R.J."/>
            <person name="Herman E.K."/>
            <person name="Klute M.J."/>
            <person name="Nakayama T."/>
            <person name="Obornik M."/>
            <person name="Reyes-Prieto A."/>
            <person name="Armbrust E.V."/>
            <person name="Aves S.J."/>
            <person name="Beiko R.G."/>
            <person name="Coutinho P."/>
            <person name="Dacks J.B."/>
            <person name="Durnford D.G."/>
            <person name="Fast N.M."/>
            <person name="Green B.R."/>
            <person name="Grisdale C.J."/>
            <person name="Hempel F."/>
            <person name="Henrissat B."/>
            <person name="Hoppner M.P."/>
            <person name="Ishida K."/>
            <person name="Kim E."/>
            <person name="Koreny L."/>
            <person name="Kroth P.G."/>
            <person name="Liu Y."/>
            <person name="Malik S.B."/>
            <person name="Maier U.G."/>
            <person name="McRose D."/>
            <person name="Mock T."/>
            <person name="Neilson J.A."/>
            <person name="Onodera N.T."/>
            <person name="Poole A.M."/>
            <person name="Pritham E.J."/>
            <person name="Richards T.A."/>
            <person name="Rocap G."/>
            <person name="Roy S.W."/>
            <person name="Sarai C."/>
            <person name="Schaack S."/>
            <person name="Shirato S."/>
            <person name="Slamovits C.H."/>
            <person name="Spencer D.F."/>
            <person name="Suzuki S."/>
            <person name="Worden A.Z."/>
            <person name="Zauner S."/>
            <person name="Barry K."/>
            <person name="Bell C."/>
            <person name="Bharti A.K."/>
            <person name="Crow J.A."/>
            <person name="Grimwood J."/>
            <person name="Kramer R."/>
            <person name="Lindquist E."/>
            <person name="Lucas S."/>
            <person name="Salamov A."/>
            <person name="McFadden G.I."/>
            <person name="Lane C.E."/>
            <person name="Keeling P.J."/>
            <person name="Gray M.W."/>
            <person name="Grigoriev I.V."/>
            <person name="Archibald J.M."/>
        </authorList>
    </citation>
    <scope>NUCLEOTIDE SEQUENCE</scope>
    <source>
        <strain evidence="10 12">CCMP2712</strain>
    </source>
</reference>
<sequence length="1197" mass="133790">MDRRQLIAITLAFVCLGILIAELLVYNIGRSLRILKEPPQWGLTKFLMRLGLLRARGRNELPPPKMTKEEKFVMVVTILELALGLVNFVAAWLATSLPLYGIQKTCDYGIEMENKCSDMQKGCNLRCGGPDFKTCGSQTCNVDFCSQNFGLILEVCPLRGYVPIADASDLWSKLNNEITNVQCIANLIGVLLSWAIVAVPGLLAALRTSVEALMFANMSSACCSPLFLGLGLWIIMYTKQIKDACGKHPNSPTLSCSDSIAEGLFDALCAQNDFGIGLTESYILLSSVTLIIQGFACAIFSTVMYLQRNAFVAHNKRRLELFKSAVSFEEMIRSEKRQNAQRQQERNIIDKTLVFNEGFVQFPGLLQIFKGHTRGVSCMQVVEFNGRSCMITGSQDGSILIWSMETGTYLRRISAHFSSVVGVKAFWKFDVNRQCRKSRVMYKTTSPMWDETDAQTFHIKSDNQLIWVNLYDAKRYGNDELIGTCTFLLSEYKKSSRDFTNVLSLKLYDLSEFAGQTTQETSDKPMESHQIFSYGKLVAGMSSQPESNKTSGLPPAVPLVGTIVLRLDYKEDPKSFSLVPFEARIMTEGFLSSCNPYLQFNVEETPSQHFVSAGDDECKLWCMETGRCQMVYKGHSNLVTCVEVLRVMNRDGERNFLLSGSQDCTVRLWSMLKGTCLKIFTGHLDSVTSLCIHNKLDKEEEQVDYTDYQEDVEVRMKLRCRERESADRISYTVDVNIERLRNTQRLVDKDVKSVWLTVACGSSSFSTRSSSLRSNWIFEEKYTFEEVSKLDQLVFVLYAGGKLGMKKYLGYVEFEAEEVIANGGEEVDEDWYPVSFFPRSSFSLFTGTGNAEGKVRMFDVRTAVCVTEAGAHSSMVSALVIADMYGKQRLFSSSWDRTIKIWKFTPSSMECVRSIALETDVLSICVDRLQTPYTWVITGCSDCTAKMVKLPVEDVGSSRWKKVLGSMLDSPRLFFVIMTCILVDMMSGILTDFAISSDRKDCFGRDSYVSLAITGSILAFFLIELLLRMLVHGKSFFVPCSNCLWNYLEVLIITVSIAVVAFKAYSDWTTSVPAGAEHPVISCHNHPELCGDACATTTTTTTTSTSSSSSSSSPINLKAMQKSFTAARIISRIAIGLRILRIIAKASQLARSYLGKTVATFHGHEKRVNVVAVAGGREQRILTGSEDGYVRLWDVAS</sequence>
<dbReference type="InterPro" id="IPR035892">
    <property type="entry name" value="C2_domain_sf"/>
</dbReference>
<evidence type="ECO:0000256" key="5">
    <source>
        <dbReference type="ARBA" id="ARBA00022989"/>
    </source>
</evidence>
<dbReference type="GeneID" id="17306257"/>
<dbReference type="InterPro" id="IPR001680">
    <property type="entry name" value="WD40_rpt"/>
</dbReference>
<feature type="transmembrane region" description="Helical" evidence="8">
    <location>
        <begin position="213"/>
        <end position="236"/>
    </location>
</feature>
<dbReference type="PRINTS" id="PR00320">
    <property type="entry name" value="GPROTEINBRPT"/>
</dbReference>
<reference evidence="12" key="2">
    <citation type="submission" date="2012-11" db="EMBL/GenBank/DDBJ databases">
        <authorList>
            <person name="Kuo A."/>
            <person name="Curtis B.A."/>
            <person name="Tanifuji G."/>
            <person name="Burki F."/>
            <person name="Gruber A."/>
            <person name="Irimia M."/>
            <person name="Maruyama S."/>
            <person name="Arias M.C."/>
            <person name="Ball S.G."/>
            <person name="Gile G.H."/>
            <person name="Hirakawa Y."/>
            <person name="Hopkins J.F."/>
            <person name="Rensing S.A."/>
            <person name="Schmutz J."/>
            <person name="Symeonidi A."/>
            <person name="Elias M."/>
            <person name="Eveleigh R.J."/>
            <person name="Herman E.K."/>
            <person name="Klute M.J."/>
            <person name="Nakayama T."/>
            <person name="Obornik M."/>
            <person name="Reyes-Prieto A."/>
            <person name="Armbrust E.V."/>
            <person name="Aves S.J."/>
            <person name="Beiko R.G."/>
            <person name="Coutinho P."/>
            <person name="Dacks J.B."/>
            <person name="Durnford D.G."/>
            <person name="Fast N.M."/>
            <person name="Green B.R."/>
            <person name="Grisdale C."/>
            <person name="Hempe F."/>
            <person name="Henrissat B."/>
            <person name="Hoppner M.P."/>
            <person name="Ishida K.-I."/>
            <person name="Kim E."/>
            <person name="Koreny L."/>
            <person name="Kroth P.G."/>
            <person name="Liu Y."/>
            <person name="Malik S.-B."/>
            <person name="Maier U.G."/>
            <person name="McRose D."/>
            <person name="Mock T."/>
            <person name="Neilson J.A."/>
            <person name="Onodera N.T."/>
            <person name="Poole A.M."/>
            <person name="Pritham E.J."/>
            <person name="Richards T.A."/>
            <person name="Rocap G."/>
            <person name="Roy S.W."/>
            <person name="Sarai C."/>
            <person name="Schaack S."/>
            <person name="Shirato S."/>
            <person name="Slamovits C.H."/>
            <person name="Spencer D.F."/>
            <person name="Suzuki S."/>
            <person name="Worden A.Z."/>
            <person name="Zauner S."/>
            <person name="Barry K."/>
            <person name="Bell C."/>
            <person name="Bharti A.K."/>
            <person name="Crow J.A."/>
            <person name="Grimwood J."/>
            <person name="Kramer R."/>
            <person name="Lindquist E."/>
            <person name="Lucas S."/>
            <person name="Salamov A."/>
            <person name="McFadden G.I."/>
            <person name="Lane C.E."/>
            <person name="Keeling P.J."/>
            <person name="Gray M.W."/>
            <person name="Grigoriev I.V."/>
            <person name="Archibald J.M."/>
        </authorList>
    </citation>
    <scope>NUCLEOTIDE SEQUENCE</scope>
    <source>
        <strain evidence="12">CCMP2712</strain>
    </source>
</reference>
<evidence type="ECO:0000259" key="9">
    <source>
        <dbReference type="PROSITE" id="PS50004"/>
    </source>
</evidence>
<dbReference type="Gene3D" id="1.20.120.350">
    <property type="entry name" value="Voltage-gated potassium channels. Chain C"/>
    <property type="match status" value="1"/>
</dbReference>
<feature type="transmembrane region" description="Helical" evidence="8">
    <location>
        <begin position="282"/>
        <end position="306"/>
    </location>
</feature>
<dbReference type="PROSITE" id="PS50004">
    <property type="entry name" value="C2"/>
    <property type="match status" value="1"/>
</dbReference>
<organism evidence="10">
    <name type="scientific">Guillardia theta (strain CCMP2712)</name>
    <name type="common">Cryptophyte</name>
    <dbReference type="NCBI Taxonomy" id="905079"/>
    <lineage>
        <taxon>Eukaryota</taxon>
        <taxon>Cryptophyceae</taxon>
        <taxon>Pyrenomonadales</taxon>
        <taxon>Geminigeraceae</taxon>
        <taxon>Guillardia</taxon>
    </lineage>
</organism>
<evidence type="ECO:0000256" key="2">
    <source>
        <dbReference type="ARBA" id="ARBA00022574"/>
    </source>
</evidence>
<dbReference type="PROSITE" id="PS50082">
    <property type="entry name" value="WD_REPEATS_2"/>
    <property type="match status" value="3"/>
</dbReference>
<dbReference type="RefSeq" id="XP_005836581.1">
    <property type="nucleotide sequence ID" value="XM_005836524.1"/>
</dbReference>
<dbReference type="InterPro" id="IPR019775">
    <property type="entry name" value="WD40_repeat_CS"/>
</dbReference>
<dbReference type="Gene3D" id="2.130.10.10">
    <property type="entry name" value="YVTN repeat-like/Quinoprotein amine dehydrogenase"/>
    <property type="match status" value="4"/>
</dbReference>
<name>L1JLZ7_GUITC</name>
<feature type="domain" description="C2" evidence="9">
    <location>
        <begin position="378"/>
        <end position="503"/>
    </location>
</feature>
<dbReference type="Gene3D" id="2.60.40.150">
    <property type="entry name" value="C2 domain"/>
    <property type="match status" value="1"/>
</dbReference>
<dbReference type="EnsemblProtists" id="EKX49601">
    <property type="protein sequence ID" value="EKX49601"/>
    <property type="gene ID" value="GUITHDRAFT_135791"/>
</dbReference>
<keyword evidence="12" id="KW-1185">Reference proteome</keyword>
<evidence type="ECO:0000256" key="4">
    <source>
        <dbReference type="ARBA" id="ARBA00022737"/>
    </source>
</evidence>
<evidence type="ECO:0000313" key="10">
    <source>
        <dbReference type="EMBL" id="EKX49601.1"/>
    </source>
</evidence>
<keyword evidence="4" id="KW-0677">Repeat</keyword>
<evidence type="ECO:0000256" key="7">
    <source>
        <dbReference type="PROSITE-ProRule" id="PRU00221"/>
    </source>
</evidence>
<protein>
    <recommendedName>
        <fullName evidence="9">C2 domain-containing protein</fullName>
    </recommendedName>
</protein>
<comment type="subcellular location">
    <subcellularLocation>
        <location evidence="1">Membrane</location>
        <topology evidence="1">Multi-pass membrane protein</topology>
    </subcellularLocation>
</comment>
<evidence type="ECO:0000313" key="11">
    <source>
        <dbReference type="EnsemblProtists" id="EKX49601"/>
    </source>
</evidence>
<dbReference type="PROSITE" id="PS00678">
    <property type="entry name" value="WD_REPEATS_1"/>
    <property type="match status" value="1"/>
</dbReference>
<dbReference type="InterPro" id="IPR020472">
    <property type="entry name" value="WD40_PAC1"/>
</dbReference>
<dbReference type="KEGG" id="gtt:GUITHDRAFT_135791"/>
<feature type="repeat" description="WD" evidence="7">
    <location>
        <begin position="369"/>
        <end position="412"/>
    </location>
</feature>
<dbReference type="PROSITE" id="PS50294">
    <property type="entry name" value="WD_REPEATS_REGION"/>
    <property type="match status" value="1"/>
</dbReference>
<dbReference type="STRING" id="905079.L1JLZ7"/>
<dbReference type="AlphaFoldDB" id="L1JLZ7"/>
<dbReference type="eggNOG" id="KOG0266">
    <property type="taxonomic scope" value="Eukaryota"/>
</dbReference>
<reference evidence="11" key="3">
    <citation type="submission" date="2016-03" db="UniProtKB">
        <authorList>
            <consortium name="EnsemblProtists"/>
        </authorList>
    </citation>
    <scope>IDENTIFICATION</scope>
</reference>
<dbReference type="Pfam" id="PF00168">
    <property type="entry name" value="C2"/>
    <property type="match status" value="2"/>
</dbReference>
<dbReference type="InterPro" id="IPR015943">
    <property type="entry name" value="WD40/YVTN_repeat-like_dom_sf"/>
</dbReference>
<keyword evidence="2 7" id="KW-0853">WD repeat</keyword>
<dbReference type="SUPFAM" id="SSF50978">
    <property type="entry name" value="WD40 repeat-like"/>
    <property type="match status" value="1"/>
</dbReference>
<dbReference type="EMBL" id="JH992981">
    <property type="protein sequence ID" value="EKX49601.1"/>
    <property type="molecule type" value="Genomic_DNA"/>
</dbReference>
<dbReference type="InterPro" id="IPR000008">
    <property type="entry name" value="C2_dom"/>
</dbReference>
<feature type="transmembrane region" description="Helical" evidence="8">
    <location>
        <begin position="72"/>
        <end position="94"/>
    </location>
</feature>
<keyword evidence="5 8" id="KW-1133">Transmembrane helix</keyword>